<dbReference type="Pfam" id="PF00146">
    <property type="entry name" value="NADHdh"/>
    <property type="match status" value="1"/>
</dbReference>
<dbReference type="EC" id="7.1.1.2" evidence="13"/>
<keyword evidence="11 14" id="KW-0472">Membrane</keyword>
<feature type="transmembrane region" description="Helical" evidence="14">
    <location>
        <begin position="107"/>
        <end position="130"/>
    </location>
</feature>
<gene>
    <name evidence="15" type="primary">nad1</name>
</gene>
<proteinExistence type="inferred from homology"/>
<dbReference type="PROSITE" id="PS00667">
    <property type="entry name" value="COMPLEX1_ND1_1"/>
    <property type="match status" value="1"/>
</dbReference>
<geneLocation type="mitochondrion" evidence="15"/>
<dbReference type="InterPro" id="IPR018086">
    <property type="entry name" value="NADH_UbQ_OxRdtase_su1_CS"/>
</dbReference>
<comment type="catalytic activity">
    <reaction evidence="13">
        <text>a ubiquinone + NADH + 5 H(+)(in) = a ubiquinol + NAD(+) + 4 H(+)(out)</text>
        <dbReference type="Rhea" id="RHEA:29091"/>
        <dbReference type="Rhea" id="RHEA-COMP:9565"/>
        <dbReference type="Rhea" id="RHEA-COMP:9566"/>
        <dbReference type="ChEBI" id="CHEBI:15378"/>
        <dbReference type="ChEBI" id="CHEBI:16389"/>
        <dbReference type="ChEBI" id="CHEBI:17976"/>
        <dbReference type="ChEBI" id="CHEBI:57540"/>
        <dbReference type="ChEBI" id="CHEBI:57945"/>
        <dbReference type="EC" id="7.1.1.2"/>
    </reaction>
</comment>
<evidence type="ECO:0000256" key="3">
    <source>
        <dbReference type="ARBA" id="ARBA00010535"/>
    </source>
</evidence>
<evidence type="ECO:0000256" key="1">
    <source>
        <dbReference type="ARBA" id="ARBA00003257"/>
    </source>
</evidence>
<dbReference type="PANTHER" id="PTHR11432:SF3">
    <property type="entry name" value="NADH-UBIQUINONE OXIDOREDUCTASE CHAIN 1"/>
    <property type="match status" value="1"/>
</dbReference>
<evidence type="ECO:0000256" key="13">
    <source>
        <dbReference type="RuleBase" id="RU000473"/>
    </source>
</evidence>
<evidence type="ECO:0000256" key="12">
    <source>
        <dbReference type="RuleBase" id="RU000471"/>
    </source>
</evidence>
<keyword evidence="8 14" id="KW-1133">Transmembrane helix</keyword>
<dbReference type="GO" id="GO:0008137">
    <property type="term" value="F:NADH dehydrogenase (ubiquinone) activity"/>
    <property type="evidence" value="ECO:0007669"/>
    <property type="project" value="UniProtKB-EC"/>
</dbReference>
<dbReference type="GO" id="GO:0005743">
    <property type="term" value="C:mitochondrial inner membrane"/>
    <property type="evidence" value="ECO:0007669"/>
    <property type="project" value="UniProtKB-SubCell"/>
</dbReference>
<keyword evidence="10 13" id="KW-0496">Mitochondrion</keyword>
<keyword evidence="7" id="KW-0999">Mitochondrion inner membrane</keyword>
<feature type="transmembrane region" description="Helical" evidence="14">
    <location>
        <begin position="12"/>
        <end position="32"/>
    </location>
</feature>
<evidence type="ECO:0000256" key="5">
    <source>
        <dbReference type="ARBA" id="ARBA00022448"/>
    </source>
</evidence>
<dbReference type="GO" id="GO:0009060">
    <property type="term" value="P:aerobic respiration"/>
    <property type="evidence" value="ECO:0007669"/>
    <property type="project" value="TreeGrafter"/>
</dbReference>
<keyword evidence="12" id="KW-0520">NAD</keyword>
<name>A0A160DR41_VOLEM</name>
<evidence type="ECO:0000256" key="4">
    <source>
        <dbReference type="ARBA" id="ARBA00021009"/>
    </source>
</evidence>
<dbReference type="EMBL" id="KU550061">
    <property type="protein sequence ID" value="ANA91977.1"/>
    <property type="molecule type" value="Genomic_DNA"/>
</dbReference>
<protein>
    <recommendedName>
        <fullName evidence="4 13">NADH-ubiquinone oxidoreductase chain 1</fullName>
        <ecNumber evidence="13">7.1.1.2</ecNumber>
    </recommendedName>
</protein>
<dbReference type="GO" id="GO:0003954">
    <property type="term" value="F:NADH dehydrogenase activity"/>
    <property type="evidence" value="ECO:0007669"/>
    <property type="project" value="TreeGrafter"/>
</dbReference>
<feature type="transmembrane region" description="Helical" evidence="14">
    <location>
        <begin position="291"/>
        <end position="317"/>
    </location>
</feature>
<accession>A0A160DR41</accession>
<feature type="transmembrane region" description="Helical" evidence="14">
    <location>
        <begin position="258"/>
        <end position="279"/>
    </location>
</feature>
<evidence type="ECO:0000256" key="9">
    <source>
        <dbReference type="ARBA" id="ARBA00023075"/>
    </source>
</evidence>
<evidence type="ECO:0000256" key="10">
    <source>
        <dbReference type="ARBA" id="ARBA00023128"/>
    </source>
</evidence>
<evidence type="ECO:0000256" key="8">
    <source>
        <dbReference type="ARBA" id="ARBA00022989"/>
    </source>
</evidence>
<comment type="similarity">
    <text evidence="3 12">Belongs to the complex I subunit 1 family.</text>
</comment>
<organism evidence="15">
    <name type="scientific">Vollenhovia emeryi</name>
    <name type="common">Ant</name>
    <dbReference type="NCBI Taxonomy" id="411798"/>
    <lineage>
        <taxon>Eukaryota</taxon>
        <taxon>Metazoa</taxon>
        <taxon>Ecdysozoa</taxon>
        <taxon>Arthropoda</taxon>
        <taxon>Hexapoda</taxon>
        <taxon>Insecta</taxon>
        <taxon>Pterygota</taxon>
        <taxon>Neoptera</taxon>
        <taxon>Endopterygota</taxon>
        <taxon>Hymenoptera</taxon>
        <taxon>Apocrita</taxon>
        <taxon>Aculeata</taxon>
        <taxon>Formicoidea</taxon>
        <taxon>Formicidae</taxon>
        <taxon>Myrmicinae</taxon>
        <taxon>Vollenhovia</taxon>
    </lineage>
</organism>
<feature type="transmembrane region" description="Helical" evidence="14">
    <location>
        <begin position="229"/>
        <end position="252"/>
    </location>
</feature>
<evidence type="ECO:0000256" key="7">
    <source>
        <dbReference type="ARBA" id="ARBA00022792"/>
    </source>
</evidence>
<feature type="transmembrane region" description="Helical" evidence="14">
    <location>
        <begin position="77"/>
        <end position="101"/>
    </location>
</feature>
<sequence length="318" mass="37494">MMNYFMMLSLNIISYLMILLVVLMGVAFLTLLERKILGYVQIRKGPNKVGLGGIFQPFSDAVKLFTKEMFLVYKSSYYIYYLSTVVLFFLMLCSWVVYLFITNIYFMNYSILFFIVVLTLMGYMFLLMGWSSNSIYSLVGSLRVLAQILSYEVSFIMILLVMMILGESAEFTNLVKWQVYLWFLVLLFPLFMVFFISVLAELNRSPMDFIEGESELVSGFNVEYFSGGFALIFMAEYGMIVFFSYVILLMFTNMMIMYSLWLIVYINVIGGLVIFMRGLLPRMRYDELMYLCWKIILPFVLNYMFMIMGLKFFLFLYY</sequence>
<comment type="subcellular location">
    <subcellularLocation>
        <location evidence="2 12">Mitochondrion inner membrane</location>
        <topology evidence="2 12">Multi-pass membrane protein</topology>
    </subcellularLocation>
</comment>
<keyword evidence="5" id="KW-0813">Transport</keyword>
<feature type="transmembrane region" description="Helical" evidence="14">
    <location>
        <begin position="177"/>
        <end position="200"/>
    </location>
</feature>
<keyword evidence="9 13" id="KW-0830">Ubiquinone</keyword>
<comment type="function">
    <text evidence="1">Core subunit of the mitochondrial membrane respiratory chain NADH dehydrogenase (Complex I) that is believed to belong to the minimal assembly required for catalysis. Complex I functions in the transfer of electrons from NADH to the respiratory chain. The immediate electron acceptor for the enzyme is believed to be ubiquinone.</text>
</comment>
<dbReference type="PANTHER" id="PTHR11432">
    <property type="entry name" value="NADH DEHYDROGENASE SUBUNIT 1"/>
    <property type="match status" value="1"/>
</dbReference>
<evidence type="ECO:0000256" key="11">
    <source>
        <dbReference type="ARBA" id="ARBA00023136"/>
    </source>
</evidence>
<evidence type="ECO:0000256" key="6">
    <source>
        <dbReference type="ARBA" id="ARBA00022692"/>
    </source>
</evidence>
<dbReference type="AlphaFoldDB" id="A0A160DR41"/>
<reference evidence="15" key="1">
    <citation type="journal article" date="2016" name="Conserv Genet Resour">
        <title>Characterization of the complete mitochondrial genome of the myrmicine ant Vollenhovia emeryi (Insecta: Hymenoptera: Formicidae).</title>
        <authorList>
            <person name="Liu N."/>
            <person name="Duan X.-Y."/>
            <person name="Qian Z.-Q."/>
            <person name="Wang X.-Y."/>
            <person name="Li X.-L."/>
            <person name="Ding M.-Y."/>
        </authorList>
    </citation>
    <scope>NUCLEOTIDE SEQUENCE</scope>
</reference>
<dbReference type="InterPro" id="IPR001694">
    <property type="entry name" value="NADH_UbQ_OxRdtase_su1/FPO"/>
</dbReference>
<dbReference type="KEGG" id="vem:27912165"/>
<evidence type="ECO:0000256" key="2">
    <source>
        <dbReference type="ARBA" id="ARBA00004448"/>
    </source>
</evidence>
<keyword evidence="6 12" id="KW-0812">Transmembrane</keyword>
<feature type="transmembrane region" description="Helical" evidence="14">
    <location>
        <begin position="142"/>
        <end position="165"/>
    </location>
</feature>
<evidence type="ECO:0000256" key="14">
    <source>
        <dbReference type="SAM" id="Phobius"/>
    </source>
</evidence>
<evidence type="ECO:0000313" key="15">
    <source>
        <dbReference type="EMBL" id="ANA91977.1"/>
    </source>
</evidence>